<dbReference type="AlphaFoldDB" id="A0A8T4IHA8"/>
<protein>
    <submittedName>
        <fullName evidence="1">Uncharacterized protein</fullName>
    </submittedName>
</protein>
<sequence length="69" mass="7523">MMARLTGRGRKAGARAVDRKAREIAAAVREAAPGVRVAREGDDVVLSGRGVWRRRLGDPALRWIGGMLR</sequence>
<organism evidence="1 2">
    <name type="scientific">Stakelama marina</name>
    <dbReference type="NCBI Taxonomy" id="2826939"/>
    <lineage>
        <taxon>Bacteria</taxon>
        <taxon>Pseudomonadati</taxon>
        <taxon>Pseudomonadota</taxon>
        <taxon>Alphaproteobacteria</taxon>
        <taxon>Sphingomonadales</taxon>
        <taxon>Sphingomonadaceae</taxon>
        <taxon>Stakelama</taxon>
    </lineage>
</organism>
<evidence type="ECO:0000313" key="2">
    <source>
        <dbReference type="Proteomes" id="UP000676996"/>
    </source>
</evidence>
<keyword evidence="2" id="KW-1185">Reference proteome</keyword>
<accession>A0A8T4IHA8</accession>
<proteinExistence type="predicted"/>
<dbReference type="Proteomes" id="UP000676996">
    <property type="component" value="Unassembled WGS sequence"/>
</dbReference>
<gene>
    <name evidence="1" type="ORF">J7S20_15395</name>
</gene>
<reference evidence="1" key="1">
    <citation type="submission" date="2021-04" db="EMBL/GenBank/DDBJ databases">
        <title>Ouciella asimina sp. nov., isolated from the surface seawater in the hydrothermal field of Okinawa Trough.</title>
        <authorList>
            <person name="Shuang W."/>
        </authorList>
    </citation>
    <scope>NUCLEOTIDE SEQUENCE</scope>
    <source>
        <strain evidence="1">LXI357</strain>
    </source>
</reference>
<dbReference type="EMBL" id="JAGRQC010000005">
    <property type="protein sequence ID" value="MBR0553891.1"/>
    <property type="molecule type" value="Genomic_DNA"/>
</dbReference>
<evidence type="ECO:0000313" key="1">
    <source>
        <dbReference type="EMBL" id="MBR0553891.1"/>
    </source>
</evidence>
<name>A0A8T4IHA8_9SPHN</name>
<comment type="caution">
    <text evidence="1">The sequence shown here is derived from an EMBL/GenBank/DDBJ whole genome shotgun (WGS) entry which is preliminary data.</text>
</comment>